<name>A0ABU5KJA5_9BACL</name>
<evidence type="ECO:0008006" key="4">
    <source>
        <dbReference type="Google" id="ProtNLM"/>
    </source>
</evidence>
<evidence type="ECO:0000313" key="2">
    <source>
        <dbReference type="EMBL" id="MDZ5711303.1"/>
    </source>
</evidence>
<dbReference type="EMBL" id="JAXQNN010000001">
    <property type="protein sequence ID" value="MDZ5711303.1"/>
    <property type="molecule type" value="Genomic_DNA"/>
</dbReference>
<proteinExistence type="predicted"/>
<organism evidence="2 3">
    <name type="scientific">Jeotgalibacillus haloalkalitolerans</name>
    <dbReference type="NCBI Taxonomy" id="3104292"/>
    <lineage>
        <taxon>Bacteria</taxon>
        <taxon>Bacillati</taxon>
        <taxon>Bacillota</taxon>
        <taxon>Bacilli</taxon>
        <taxon>Bacillales</taxon>
        <taxon>Caryophanaceae</taxon>
        <taxon>Jeotgalibacillus</taxon>
    </lineage>
</organism>
<sequence length="260" mass="29260">MKKLLFFLLVIATAGGLFFGYQSWQGQLKAVHEKSPVLTTEAQSAVQEESEAEEETATAEEGSDLPFNTDLPAEFLEKVKSAEANGDSLSITLVSTDSAALESPAWTGILEERFSEVLNNSSIETFSYEETSDYWADEMAQDDRFVNADIILFELPTIYDNGYWSIDDQEYFMDQIISELEAMDASVFAMPSQPIAGASYYNDEVEVISERFDGTSITYIDHWDEWPSDLENYLTEDNDPTSEANALWGETLSAYFFNQQ</sequence>
<feature type="region of interest" description="Disordered" evidence="1">
    <location>
        <begin position="43"/>
        <end position="66"/>
    </location>
</feature>
<gene>
    <name evidence="2" type="ORF">UFB30_03665</name>
</gene>
<reference evidence="2 3" key="1">
    <citation type="submission" date="2023-12" db="EMBL/GenBank/DDBJ databases">
        <title>Jeotgalibacillus haloalkaliphilus sp. nov., a novel salt-tolerant bacteria, isolated from the estuary of the Fenhe River into the Yellow River.</title>
        <authorList>
            <person name="Li Y."/>
        </authorList>
    </citation>
    <scope>NUCLEOTIDE SEQUENCE [LARGE SCALE GENOMIC DNA]</scope>
    <source>
        <strain evidence="2 3">HH7-29</strain>
    </source>
</reference>
<accession>A0ABU5KJA5</accession>
<keyword evidence="3" id="KW-1185">Reference proteome</keyword>
<comment type="caution">
    <text evidence="2">The sequence shown here is derived from an EMBL/GenBank/DDBJ whole genome shotgun (WGS) entry which is preliminary data.</text>
</comment>
<evidence type="ECO:0000313" key="3">
    <source>
        <dbReference type="Proteomes" id="UP001292084"/>
    </source>
</evidence>
<dbReference type="RefSeq" id="WP_322420312.1">
    <property type="nucleotide sequence ID" value="NZ_JAXQNN010000001.1"/>
</dbReference>
<protein>
    <recommendedName>
        <fullName evidence="4">SGNH/GDSL hydrolase family protein</fullName>
    </recommendedName>
</protein>
<feature type="compositionally biased region" description="Acidic residues" evidence="1">
    <location>
        <begin position="48"/>
        <end position="63"/>
    </location>
</feature>
<evidence type="ECO:0000256" key="1">
    <source>
        <dbReference type="SAM" id="MobiDB-lite"/>
    </source>
</evidence>
<dbReference type="Proteomes" id="UP001292084">
    <property type="component" value="Unassembled WGS sequence"/>
</dbReference>